<dbReference type="GO" id="GO:0006508">
    <property type="term" value="P:proteolysis"/>
    <property type="evidence" value="ECO:0007669"/>
    <property type="project" value="UniProtKB-KW"/>
</dbReference>
<dbReference type="Pfam" id="PF12969">
    <property type="entry name" value="DUF3857"/>
    <property type="match status" value="1"/>
</dbReference>
<keyword evidence="4" id="KW-0645">Protease</keyword>
<dbReference type="SUPFAM" id="SSF48452">
    <property type="entry name" value="TPR-like"/>
    <property type="match status" value="1"/>
</dbReference>
<keyword evidence="1" id="KW-0677">Repeat</keyword>
<evidence type="ECO:0000313" key="4">
    <source>
        <dbReference type="EMBL" id="CUS43992.1"/>
    </source>
</evidence>
<dbReference type="InterPro" id="IPR011990">
    <property type="entry name" value="TPR-like_helical_dom_sf"/>
</dbReference>
<dbReference type="Pfam" id="PF13432">
    <property type="entry name" value="TPR_16"/>
    <property type="match status" value="1"/>
</dbReference>
<dbReference type="PANTHER" id="PTHR44858">
    <property type="entry name" value="TETRATRICOPEPTIDE REPEAT PROTEIN 6"/>
    <property type="match status" value="1"/>
</dbReference>
<keyword evidence="2" id="KW-0802">TPR repeat</keyword>
<dbReference type="PANTHER" id="PTHR44858:SF1">
    <property type="entry name" value="UDP-N-ACETYLGLUCOSAMINE--PEPTIDE N-ACETYLGLUCOSAMINYLTRANSFERASE SPINDLY-RELATED"/>
    <property type="match status" value="1"/>
</dbReference>
<evidence type="ECO:0000259" key="3">
    <source>
        <dbReference type="Pfam" id="PF12969"/>
    </source>
</evidence>
<sequence length="810" mass="88274">MLRREEQLEQRMLNGTLTATKAVEGLRVGDVLHLSYSITEKDPTLKGNVQAFAQLPAEPFRVQFARSRLIWPQDVDIRWKANTGTVQPQVTTAGGYRELTIALPLPKPPEMPADAPARFRRPSVLEATSFGGWNAISQVMAPLYATDGLIAPGSPLAAEVARIKAAETDPLKRTQLALELVQQKVRYLFKGMDNGNYVPQTPAQTWNLRYGDCKAKTLLLLALLHDLEIEAEPVLASSQLGDLLQDRLPTPGAFDHVFVRATVAGESLWLDGTDGGARLADIHDAPPFHFVLPVRVAGAGLLPVPMRPGARPELRAEIDLDETAGVNFPAPFKVAITVRGSLAELFRAGSIQASKEQLAEMASKLIAPYLDSPTVMTRSISFDDVAGTATLNAAGVAYPDWDKENERYRATLDRAVARLKFQPDRTRPAWRDIPVVTDDPHHFVIRTRIRLPDGGTGFTLEGNQTLSAELAGTRVERTTSLGDGLITTEDRVLSTGAEIAVADIAAERQRLDQARQHLLRVVAPATYPAPWQVVEAGKKAKRFDAILAQYRQGIADQPGKAEPYSNRAWFLERIYERGQAIEDLTRAIAIDPSVDSYLTRARLYEEMGDRTKALGDVAAARKVDPASGAAINQLASLLADNGEKDRALTLLDQRIDEGGKDKPGFIAVKAEILGESGDKDGAIATIDAAITATPGSPLLLNARCWMKGTLNVMLDTALKDCTKAIELSDAPQSILDSRAMVYFRMNRFEDALADLNAALDLDPGLPASMYMRGVVRKRMGDARAGEGDIAAARMMTPQIDRTYAKYGIAP</sequence>
<evidence type="ECO:0000256" key="2">
    <source>
        <dbReference type="ARBA" id="ARBA00022803"/>
    </source>
</evidence>
<accession>A0A170PNC7</accession>
<evidence type="ECO:0000256" key="1">
    <source>
        <dbReference type="ARBA" id="ARBA00022737"/>
    </source>
</evidence>
<feature type="domain" description="DUF3857" evidence="3">
    <location>
        <begin position="3"/>
        <end position="107"/>
    </location>
</feature>
<dbReference type="Gene3D" id="3.10.620.30">
    <property type="match status" value="1"/>
</dbReference>
<keyword evidence="4" id="KW-0378">Hydrolase</keyword>
<protein>
    <submittedName>
        <fullName evidence="4">Transglutaminase-like enzymes, putative cysteine proteases</fullName>
    </submittedName>
</protein>
<dbReference type="InterPro" id="IPR050498">
    <property type="entry name" value="Ycf3"/>
</dbReference>
<dbReference type="Gene3D" id="1.25.40.10">
    <property type="entry name" value="Tetratricopeptide repeat domain"/>
    <property type="match status" value="2"/>
</dbReference>
<dbReference type="GO" id="GO:0008233">
    <property type="term" value="F:peptidase activity"/>
    <property type="evidence" value="ECO:0007669"/>
    <property type="project" value="UniProtKB-KW"/>
</dbReference>
<reference evidence="4" key="1">
    <citation type="submission" date="2015-10" db="EMBL/GenBank/DDBJ databases">
        <authorList>
            <person name="Gilbert D.G."/>
        </authorList>
    </citation>
    <scope>NUCLEOTIDE SEQUENCE</scope>
</reference>
<dbReference type="GO" id="GO:0046813">
    <property type="term" value="P:receptor-mediated virion attachment to host cell"/>
    <property type="evidence" value="ECO:0007669"/>
    <property type="project" value="TreeGrafter"/>
</dbReference>
<dbReference type="PROSITE" id="PS50005">
    <property type="entry name" value="TPR"/>
    <property type="match status" value="1"/>
</dbReference>
<dbReference type="SMART" id="SM00028">
    <property type="entry name" value="TPR"/>
    <property type="match status" value="5"/>
</dbReference>
<dbReference type="Pfam" id="PF13181">
    <property type="entry name" value="TPR_8"/>
    <property type="match status" value="1"/>
</dbReference>
<dbReference type="InterPro" id="IPR019734">
    <property type="entry name" value="TPR_rpt"/>
</dbReference>
<dbReference type="InterPro" id="IPR024618">
    <property type="entry name" value="DUF3857"/>
</dbReference>
<dbReference type="EMBL" id="CZQE01000102">
    <property type="protein sequence ID" value="CUS43992.1"/>
    <property type="molecule type" value="Genomic_DNA"/>
</dbReference>
<dbReference type="Gene3D" id="2.60.40.3140">
    <property type="match status" value="1"/>
</dbReference>
<name>A0A170PNC7_9ZZZZ</name>
<proteinExistence type="predicted"/>
<organism evidence="4">
    <name type="scientific">hydrothermal vent metagenome</name>
    <dbReference type="NCBI Taxonomy" id="652676"/>
    <lineage>
        <taxon>unclassified sequences</taxon>
        <taxon>metagenomes</taxon>
        <taxon>ecological metagenomes</taxon>
    </lineage>
</organism>
<dbReference type="GO" id="GO:0009279">
    <property type="term" value="C:cell outer membrane"/>
    <property type="evidence" value="ECO:0007669"/>
    <property type="project" value="TreeGrafter"/>
</dbReference>
<gene>
    <name evidence="4" type="ORF">MGWOODY_Smn2521</name>
</gene>
<dbReference type="AlphaFoldDB" id="A0A170PNC7"/>